<protein>
    <submittedName>
        <fullName evidence="1">Uncharacterized protein</fullName>
    </submittedName>
</protein>
<dbReference type="Proteomes" id="UP001443914">
    <property type="component" value="Unassembled WGS sequence"/>
</dbReference>
<dbReference type="NCBIfam" id="TIGR01615">
    <property type="entry name" value="A_thal_3542"/>
    <property type="match status" value="1"/>
</dbReference>
<keyword evidence="2" id="KW-1185">Reference proteome</keyword>
<dbReference type="Pfam" id="PF04720">
    <property type="entry name" value="PDDEXK_6"/>
    <property type="match status" value="1"/>
</dbReference>
<dbReference type="PANTHER" id="PTHR31579:SF58">
    <property type="entry name" value="PLANT-SPECIFIC DOMAIN TIGR01615 FAMILY PROTEIN"/>
    <property type="match status" value="1"/>
</dbReference>
<proteinExistence type="predicted"/>
<evidence type="ECO:0000313" key="2">
    <source>
        <dbReference type="Proteomes" id="UP001443914"/>
    </source>
</evidence>
<organism evidence="1 2">
    <name type="scientific">Saponaria officinalis</name>
    <name type="common">Common soapwort</name>
    <name type="synonym">Lychnis saponaria</name>
    <dbReference type="NCBI Taxonomy" id="3572"/>
    <lineage>
        <taxon>Eukaryota</taxon>
        <taxon>Viridiplantae</taxon>
        <taxon>Streptophyta</taxon>
        <taxon>Embryophyta</taxon>
        <taxon>Tracheophyta</taxon>
        <taxon>Spermatophyta</taxon>
        <taxon>Magnoliopsida</taxon>
        <taxon>eudicotyledons</taxon>
        <taxon>Gunneridae</taxon>
        <taxon>Pentapetalae</taxon>
        <taxon>Caryophyllales</taxon>
        <taxon>Caryophyllaceae</taxon>
        <taxon>Caryophylleae</taxon>
        <taxon>Saponaria</taxon>
    </lineage>
</organism>
<accession>A0AAW1HKC8</accession>
<dbReference type="EMBL" id="JBDFQZ010000011">
    <property type="protein sequence ID" value="KAK9676824.1"/>
    <property type="molecule type" value="Genomic_DNA"/>
</dbReference>
<dbReference type="PANTHER" id="PTHR31579">
    <property type="entry name" value="OS03G0796600 PROTEIN"/>
    <property type="match status" value="1"/>
</dbReference>
<dbReference type="AlphaFoldDB" id="A0AAW1HKC8"/>
<reference evidence="1" key="1">
    <citation type="submission" date="2024-03" db="EMBL/GenBank/DDBJ databases">
        <title>WGS assembly of Saponaria officinalis var. Norfolk2.</title>
        <authorList>
            <person name="Jenkins J."/>
            <person name="Shu S."/>
            <person name="Grimwood J."/>
            <person name="Barry K."/>
            <person name="Goodstein D."/>
            <person name="Schmutz J."/>
            <person name="Leebens-Mack J."/>
            <person name="Osbourn A."/>
        </authorList>
    </citation>
    <scope>NUCLEOTIDE SEQUENCE [LARGE SCALE GENOMIC DNA]</scope>
    <source>
        <strain evidence="1">JIC</strain>
    </source>
</reference>
<name>A0AAW1HKC8_SAPOF</name>
<evidence type="ECO:0000313" key="1">
    <source>
        <dbReference type="EMBL" id="KAK9676824.1"/>
    </source>
</evidence>
<sequence>MAKETMMFPATRQSSGDMPSFSETIFGFLDENYPSSENSSVDKLDVQQCGDDDLDDDDQSCRNERKAFWDEQQKLLNGILCKRSSIESRVGNATNDAIKKLKDSIICICQANVTEGCRDCVRHGVYDHLCNAGFIVLVRISKWKRRRKIPSGEHTYLEVVDKSSSNKDEARVIIELNFRAEFEMGRANQEYNQLIQKLPQIYVGKPEKLRKIIKILCNAAKKCMKDKKMHLAPWRKNEYMQAKWLNNSCDDSIVTTTTTTATTTVPQIAVKFPEQMVKSRYSMLTRSLIGEMSMAYRRTVNVS</sequence>
<comment type="caution">
    <text evidence="1">The sequence shown here is derived from an EMBL/GenBank/DDBJ whole genome shotgun (WGS) entry which is preliminary data.</text>
</comment>
<dbReference type="InterPro" id="IPR006502">
    <property type="entry name" value="PDDEXK-like"/>
</dbReference>
<gene>
    <name evidence="1" type="ORF">RND81_11G103800</name>
</gene>